<dbReference type="RefSeq" id="WP_128771266.1">
    <property type="nucleotide sequence ID" value="NZ_RXOC01000019.1"/>
</dbReference>
<name>A0A4Q0M3V0_9SPHI</name>
<feature type="coiled-coil region" evidence="2">
    <location>
        <begin position="455"/>
        <end position="490"/>
    </location>
</feature>
<comment type="similarity">
    <text evidence="2">Belongs to the BshC family.</text>
</comment>
<accession>A0A4Q0M3V0</accession>
<dbReference type="PIRSF" id="PIRSF012535">
    <property type="entry name" value="UCP012535"/>
    <property type="match status" value="1"/>
</dbReference>
<dbReference type="EMBL" id="RXOC01000019">
    <property type="protein sequence ID" value="RXF67276.1"/>
    <property type="molecule type" value="Genomic_DNA"/>
</dbReference>
<protein>
    <recommendedName>
        <fullName evidence="2">Putative cysteine ligase BshC</fullName>
        <ecNumber evidence="2">6.-.-.-</ecNumber>
    </recommendedName>
</protein>
<gene>
    <name evidence="2 5" type="primary">bshC</name>
    <name evidence="5" type="ORF">EKH83_20130</name>
</gene>
<dbReference type="GO" id="GO:0016874">
    <property type="term" value="F:ligase activity"/>
    <property type="evidence" value="ECO:0007669"/>
    <property type="project" value="UniProtKB-UniRule"/>
</dbReference>
<keyword evidence="2" id="KW-0175">Coiled coil</keyword>
<evidence type="ECO:0000259" key="4">
    <source>
        <dbReference type="Pfam" id="PF24850"/>
    </source>
</evidence>
<proteinExistence type="inferred from homology"/>
<keyword evidence="1 2" id="KW-0436">Ligase</keyword>
<dbReference type="InterPro" id="IPR011199">
    <property type="entry name" value="Bacillithiol_biosynth_BshC"/>
</dbReference>
<evidence type="ECO:0000313" key="6">
    <source>
        <dbReference type="Proteomes" id="UP000290848"/>
    </source>
</evidence>
<organism evidence="5 6">
    <name type="scientific">Arcticibacter tournemirensis</name>
    <dbReference type="NCBI Taxonomy" id="699437"/>
    <lineage>
        <taxon>Bacteria</taxon>
        <taxon>Pseudomonadati</taxon>
        <taxon>Bacteroidota</taxon>
        <taxon>Sphingobacteriia</taxon>
        <taxon>Sphingobacteriales</taxon>
        <taxon>Sphingobacteriaceae</taxon>
        <taxon>Arcticibacter</taxon>
    </lineage>
</organism>
<dbReference type="Pfam" id="PF24850">
    <property type="entry name" value="CC_BshC"/>
    <property type="match status" value="1"/>
</dbReference>
<comment type="caution">
    <text evidence="5">The sequence shown here is derived from an EMBL/GenBank/DDBJ whole genome shotgun (WGS) entry which is preliminary data.</text>
</comment>
<dbReference type="Pfam" id="PF10079">
    <property type="entry name" value="Rossmann-like_BshC"/>
    <property type="match status" value="1"/>
</dbReference>
<evidence type="ECO:0000256" key="2">
    <source>
        <dbReference type="HAMAP-Rule" id="MF_01867"/>
    </source>
</evidence>
<evidence type="ECO:0000256" key="1">
    <source>
        <dbReference type="ARBA" id="ARBA00022598"/>
    </source>
</evidence>
<reference evidence="5 6" key="1">
    <citation type="submission" date="2018-12" db="EMBL/GenBank/DDBJ databases">
        <title>The Draft Genome Sequence of the Soil Bacterium Pedobacter tournemirensis R1.</title>
        <authorList>
            <person name="He J."/>
        </authorList>
    </citation>
    <scope>NUCLEOTIDE SEQUENCE [LARGE SCALE GENOMIC DNA]</scope>
    <source>
        <strain evidence="5 6">R1</strain>
    </source>
</reference>
<dbReference type="HAMAP" id="MF_01867">
    <property type="entry name" value="BshC"/>
    <property type="match status" value="1"/>
</dbReference>
<dbReference type="EC" id="6.-.-.-" evidence="2"/>
<evidence type="ECO:0000313" key="5">
    <source>
        <dbReference type="EMBL" id="RXF67276.1"/>
    </source>
</evidence>
<feature type="domain" description="Bacillithiol biosynthesis BshC C-terminal coiled-coil" evidence="4">
    <location>
        <begin position="379"/>
        <end position="534"/>
    </location>
</feature>
<feature type="domain" description="Bacillithiol biosynthesis BshC N-terminal Rossmann-like" evidence="3">
    <location>
        <begin position="1"/>
        <end position="377"/>
    </location>
</feature>
<dbReference type="Proteomes" id="UP000290848">
    <property type="component" value="Unassembled WGS sequence"/>
</dbReference>
<evidence type="ECO:0000259" key="3">
    <source>
        <dbReference type="Pfam" id="PF10079"/>
    </source>
</evidence>
<dbReference type="NCBIfam" id="TIGR03998">
    <property type="entry name" value="thiol_BshC"/>
    <property type="match status" value="1"/>
</dbReference>
<dbReference type="AlphaFoldDB" id="A0A4Q0M3V0"/>
<sequence>MKATYIDYSETNSFSSTALSYLSRDPKLRPFIFDFPSVENFGKLIKSKTVTANREVLVKVLKRQYSVLEAESDELKAKNLVLSNIELLSQPNTYTITTGHQLNIFTGPLYFIYKIVTAINLARELKQSYPEKNFVPVYWMATEDHDFAEINHISLHGKPIVWEQDNRGATGRLPTSTIASAVKAFQNLLGISKNSEKLSTLIEEAYINHSHLADATRHLVNGLFAEHGLVIVDADNHELKKQFAGIITEDILNKNSSRIIGQTSKNLEDAGFSTQVNAREINFFYMADGLRERIIEENGVFSVLNTDIRFTEEQIKEEITLYPERFSPNVIMRPLYQEVILPNLAYIGGGAEIVYWLQLKDNFDFYKAGFPLLLLRNSALITDESFSGKLCRLHIKLKDLFKNTETLQKEWVLTHSQHTLTLASEKSEFEAIFQKIKLRTYKIDPTLAPSAEAVNARLKKALGNLEQKLVKAEKKNHEGALSQIESLRSKYFPGGGLQERSENFGIFYVKYGDQFISELIRHFKPLDFKFTILEP</sequence>
<dbReference type="InterPro" id="IPR055399">
    <property type="entry name" value="CC_BshC"/>
</dbReference>
<dbReference type="InterPro" id="IPR055398">
    <property type="entry name" value="Rossmann-like_BshC"/>
</dbReference>